<dbReference type="PANTHER" id="PTHR12592:SF0">
    <property type="entry name" value="ATP-DEPENDENT (S)-NAD(P)H-HYDRATE DEHYDRATASE"/>
    <property type="match status" value="1"/>
</dbReference>
<keyword evidence="12 17" id="KW-0456">Lyase</keyword>
<name>A0A413XD44_9FIRM</name>
<comment type="subunit">
    <text evidence="17">Homotetramer.</text>
</comment>
<comment type="cofactor">
    <cofactor evidence="17">
        <name>Mg(2+)</name>
        <dbReference type="ChEBI" id="CHEBI:18420"/>
    </cofactor>
</comment>
<dbReference type="GO" id="GO:0110051">
    <property type="term" value="P:metabolite repair"/>
    <property type="evidence" value="ECO:0007669"/>
    <property type="project" value="TreeGrafter"/>
</dbReference>
<feature type="binding site" evidence="18">
    <location>
        <position position="156"/>
    </location>
    <ligand>
        <name>(6S)-NADPHX</name>
        <dbReference type="ChEBI" id="CHEBI:64076"/>
    </ligand>
</feature>
<comment type="catalytic activity">
    <reaction evidence="1 18 19">
        <text>(6R)-NADHX = (6S)-NADHX</text>
        <dbReference type="Rhea" id="RHEA:32215"/>
        <dbReference type="ChEBI" id="CHEBI:64074"/>
        <dbReference type="ChEBI" id="CHEBI:64075"/>
        <dbReference type="EC" id="5.1.99.6"/>
    </reaction>
</comment>
<evidence type="ECO:0000256" key="3">
    <source>
        <dbReference type="ARBA" id="ARBA00006001"/>
    </source>
</evidence>
<evidence type="ECO:0000256" key="14">
    <source>
        <dbReference type="ARBA" id="ARBA00025153"/>
    </source>
</evidence>
<gene>
    <name evidence="20" type="primary">nnr</name>
    <name evidence="17" type="synonym">nnrD</name>
    <name evidence="18" type="synonym">nnrE</name>
    <name evidence="20" type="ORF">CE91St55_63470</name>
</gene>
<dbReference type="GO" id="GO:0046496">
    <property type="term" value="P:nicotinamide nucleotide metabolic process"/>
    <property type="evidence" value="ECO:0007669"/>
    <property type="project" value="UniProtKB-UniRule"/>
</dbReference>
<evidence type="ECO:0000256" key="1">
    <source>
        <dbReference type="ARBA" id="ARBA00000013"/>
    </source>
</evidence>
<feature type="binding site" evidence="17">
    <location>
        <position position="328"/>
    </location>
    <ligand>
        <name>(6S)-NADPHX</name>
        <dbReference type="ChEBI" id="CHEBI:64076"/>
    </ligand>
</feature>
<dbReference type="InterPro" id="IPR000631">
    <property type="entry name" value="CARKD"/>
</dbReference>
<evidence type="ECO:0000256" key="2">
    <source>
        <dbReference type="ARBA" id="ARBA00000909"/>
    </source>
</evidence>
<proteinExistence type="inferred from homology"/>
<feature type="binding site" evidence="18">
    <location>
        <position position="59"/>
    </location>
    <ligand>
        <name>K(+)</name>
        <dbReference type="ChEBI" id="CHEBI:29103"/>
    </ligand>
</feature>
<protein>
    <recommendedName>
        <fullName evidence="19">Bifunctional NAD(P)H-hydrate repair enzyme</fullName>
    </recommendedName>
    <alternativeName>
        <fullName evidence="19">Nicotinamide nucleotide repair protein</fullName>
    </alternativeName>
    <domain>
        <recommendedName>
            <fullName evidence="19">ADP-dependent (S)-NAD(P)H-hydrate dehydratase</fullName>
            <ecNumber evidence="19">4.2.1.136</ecNumber>
        </recommendedName>
        <alternativeName>
            <fullName evidence="19">ADP-dependent NAD(P)HX dehydratase</fullName>
        </alternativeName>
    </domain>
    <domain>
        <recommendedName>
            <fullName evidence="19">NAD(P)H-hydrate epimerase</fullName>
            <ecNumber evidence="19">5.1.99.6</ecNumber>
        </recommendedName>
    </domain>
</protein>
<comment type="function">
    <text evidence="14 19">Bifunctional enzyme that catalyzes the epimerization of the S- and R-forms of NAD(P)HX and the dehydration of the S-form of NAD(P)HX at the expense of ADP, which is converted to AMP. This allows the repair of both epimers of NAD(P)HX, a damaged form of NAD(P)H that is a result of enzymatic or heat-dependent hydration.</text>
</comment>
<dbReference type="GeneID" id="93150643"/>
<comment type="similarity">
    <text evidence="4 19">In the C-terminal section; belongs to the NnrD/CARKD family.</text>
</comment>
<keyword evidence="5 18" id="KW-0479">Metal-binding</keyword>
<comment type="similarity">
    <text evidence="18">Belongs to the NnrE/AIBP family.</text>
</comment>
<evidence type="ECO:0000256" key="7">
    <source>
        <dbReference type="ARBA" id="ARBA00022840"/>
    </source>
</evidence>
<reference evidence="20" key="1">
    <citation type="submission" date="2022-01" db="EMBL/GenBank/DDBJ databases">
        <title>Novel bile acid biosynthetic pathways are enriched in the microbiome of centenarians.</title>
        <authorList>
            <person name="Sato Y."/>
            <person name="Atarashi K."/>
            <person name="Plichta R.D."/>
            <person name="Arai Y."/>
            <person name="Sasajima S."/>
            <person name="Kearney M.S."/>
            <person name="Suda W."/>
            <person name="Takeshita K."/>
            <person name="Sasaki T."/>
            <person name="Okamoto S."/>
            <person name="Skelly N.A."/>
            <person name="Okamura Y."/>
            <person name="Vlamakis H."/>
            <person name="Li Y."/>
            <person name="Tanoue T."/>
            <person name="Takei H."/>
            <person name="Nittono H."/>
            <person name="Narushima S."/>
            <person name="Irie J."/>
            <person name="Itoh H."/>
            <person name="Moriya K."/>
            <person name="Sugiura Y."/>
            <person name="Suematsu M."/>
            <person name="Moritoki N."/>
            <person name="Shibata S."/>
            <person name="Littman R.D."/>
            <person name="Fischbach A.M."/>
            <person name="Uwamino Y."/>
            <person name="Inoue T."/>
            <person name="Honda A."/>
            <person name="Hattori M."/>
            <person name="Murai T."/>
            <person name="Xavier J.R."/>
            <person name="Hirose N."/>
            <person name="Honda K."/>
        </authorList>
    </citation>
    <scope>NUCLEOTIDE SEQUENCE</scope>
    <source>
        <strain evidence="20">CE91-St55</strain>
    </source>
</reference>
<dbReference type="GO" id="GO:0046872">
    <property type="term" value="F:metal ion binding"/>
    <property type="evidence" value="ECO:0007669"/>
    <property type="project" value="UniProtKB-UniRule"/>
</dbReference>
<evidence type="ECO:0000256" key="16">
    <source>
        <dbReference type="ARBA" id="ARBA00049209"/>
    </source>
</evidence>
<dbReference type="RefSeq" id="WP_118076804.1">
    <property type="nucleotide sequence ID" value="NZ_BQNJ01000002.1"/>
</dbReference>
<comment type="similarity">
    <text evidence="17">Belongs to the NnrD/CARKD family.</text>
</comment>
<dbReference type="GO" id="GO:0005524">
    <property type="term" value="F:ATP binding"/>
    <property type="evidence" value="ECO:0007669"/>
    <property type="project" value="UniProtKB-UniRule"/>
</dbReference>
<keyword evidence="10 17" id="KW-0520">NAD</keyword>
<sequence length="506" mass="54099">MRYLVSGSQMKEVDSYTIQSIGIPSLVLMEQAAAAVVREVQKKAEKKDRIWAVCGTGNNGADGIAAARLLHLKGYTVTVILAGTKENGTDEYRKQLAIAERLGVNLIEYSDFIPGRCELVIDAVFGVGLSREVSGVYRDLLATLSGCGASWVVAVDIPSGIHADTGEIMGTALKADVTVTFGYEKLGTLLYPGRAYSGIVVVADIGFPPVSLERLSPELFTFEPADIRMIPARPAYSNKGTFGRVLIAAGSKNMSGAAWLSAMAAYRMGAGLVKIFTVEENRAVLQTSLPEAIITTYDPEEAQASTVRFQTLLEAQCEWASVIVLGPGIGQEPYTRNLVETVLANAYVPIILDADGLNTIAAFPELTNYFTENIIVTPHLGEMARLTGSPVEDIRRRLIPAAREYADRYGITCVLKDAVTVAALKDQRTYINTSGNSSMAKAGAGDVLTGIIAGLLALGMEESDAAAMGVYLHGRAGDLVRLQSGEHGLLARELTEALADILKETE</sequence>
<comment type="catalytic activity">
    <reaction evidence="16 17 19">
        <text>(6S)-NADPHX + ADP = AMP + phosphate + NADPH + H(+)</text>
        <dbReference type="Rhea" id="RHEA:32235"/>
        <dbReference type="ChEBI" id="CHEBI:15378"/>
        <dbReference type="ChEBI" id="CHEBI:43474"/>
        <dbReference type="ChEBI" id="CHEBI:57783"/>
        <dbReference type="ChEBI" id="CHEBI:64076"/>
        <dbReference type="ChEBI" id="CHEBI:456215"/>
        <dbReference type="ChEBI" id="CHEBI:456216"/>
        <dbReference type="EC" id="4.2.1.136"/>
    </reaction>
</comment>
<dbReference type="Pfam" id="PF03853">
    <property type="entry name" value="YjeF_N"/>
    <property type="match status" value="1"/>
</dbReference>
<dbReference type="EMBL" id="BQNJ01000002">
    <property type="protein sequence ID" value="GKH04366.1"/>
    <property type="molecule type" value="Genomic_DNA"/>
</dbReference>
<dbReference type="GO" id="GO:0052856">
    <property type="term" value="F:NAD(P)HX epimerase activity"/>
    <property type="evidence" value="ECO:0007669"/>
    <property type="project" value="UniProtKB-UniRule"/>
</dbReference>
<evidence type="ECO:0000313" key="21">
    <source>
        <dbReference type="Proteomes" id="UP001055091"/>
    </source>
</evidence>
<feature type="binding site" evidence="18">
    <location>
        <begin position="126"/>
        <end position="132"/>
    </location>
    <ligand>
        <name>(6S)-NADPHX</name>
        <dbReference type="ChEBI" id="CHEBI:64076"/>
    </ligand>
</feature>
<dbReference type="PIRSF" id="PIRSF017184">
    <property type="entry name" value="Nnr"/>
    <property type="match status" value="1"/>
</dbReference>
<dbReference type="NCBIfam" id="TIGR00197">
    <property type="entry name" value="yjeF_nterm"/>
    <property type="match status" value="1"/>
</dbReference>
<dbReference type="CDD" id="cd01171">
    <property type="entry name" value="YXKO-related"/>
    <property type="match status" value="1"/>
</dbReference>
<dbReference type="SUPFAM" id="SSF64153">
    <property type="entry name" value="YjeF N-terminal domain-like"/>
    <property type="match status" value="1"/>
</dbReference>
<dbReference type="EC" id="4.2.1.136" evidence="19"/>
<evidence type="ECO:0000313" key="20">
    <source>
        <dbReference type="EMBL" id="GKH04366.1"/>
    </source>
</evidence>
<dbReference type="NCBIfam" id="TIGR00196">
    <property type="entry name" value="yjeF_cterm"/>
    <property type="match status" value="1"/>
</dbReference>
<dbReference type="InterPro" id="IPR029056">
    <property type="entry name" value="Ribokinase-like"/>
</dbReference>
<keyword evidence="6 17" id="KW-0547">Nucleotide-binding</keyword>
<feature type="binding site" evidence="17">
    <location>
        <position position="445"/>
    </location>
    <ligand>
        <name>AMP</name>
        <dbReference type="ChEBI" id="CHEBI:456215"/>
    </ligand>
</feature>
<comment type="similarity">
    <text evidence="3 19">In the N-terminal section; belongs to the NnrE/AIBP family.</text>
</comment>
<keyword evidence="8 17" id="KW-0521">NADP</keyword>
<organism evidence="20 21">
    <name type="scientific">Hungatella hathewayi</name>
    <dbReference type="NCBI Taxonomy" id="154046"/>
    <lineage>
        <taxon>Bacteria</taxon>
        <taxon>Bacillati</taxon>
        <taxon>Bacillota</taxon>
        <taxon>Clostridia</taxon>
        <taxon>Lachnospirales</taxon>
        <taxon>Lachnospiraceae</taxon>
        <taxon>Hungatella</taxon>
    </lineage>
</organism>
<keyword evidence="11 18" id="KW-0413">Isomerase</keyword>
<dbReference type="InterPro" id="IPR004443">
    <property type="entry name" value="YjeF_N_dom"/>
</dbReference>
<comment type="catalytic activity">
    <reaction evidence="2 18 19">
        <text>(6R)-NADPHX = (6S)-NADPHX</text>
        <dbReference type="Rhea" id="RHEA:32227"/>
        <dbReference type="ChEBI" id="CHEBI:64076"/>
        <dbReference type="ChEBI" id="CHEBI:64077"/>
        <dbReference type="EC" id="5.1.99.6"/>
    </reaction>
</comment>
<dbReference type="HAMAP" id="MF_01965">
    <property type="entry name" value="NADHX_dehydratase"/>
    <property type="match status" value="1"/>
</dbReference>
<evidence type="ECO:0000256" key="10">
    <source>
        <dbReference type="ARBA" id="ARBA00023027"/>
    </source>
</evidence>
<keyword evidence="13" id="KW-0511">Multifunctional enzyme</keyword>
<dbReference type="HAMAP" id="MF_01966">
    <property type="entry name" value="NADHX_epimerase"/>
    <property type="match status" value="1"/>
</dbReference>
<dbReference type="Gene3D" id="3.40.50.10260">
    <property type="entry name" value="YjeF N-terminal domain"/>
    <property type="match status" value="1"/>
</dbReference>
<feature type="binding site" evidence="17">
    <location>
        <begin position="416"/>
        <end position="420"/>
    </location>
    <ligand>
        <name>AMP</name>
        <dbReference type="ChEBI" id="CHEBI:456215"/>
    </ligand>
</feature>
<evidence type="ECO:0000256" key="17">
    <source>
        <dbReference type="HAMAP-Rule" id="MF_01965"/>
    </source>
</evidence>
<evidence type="ECO:0000256" key="9">
    <source>
        <dbReference type="ARBA" id="ARBA00022958"/>
    </source>
</evidence>
<feature type="binding site" evidence="18">
    <location>
        <begin position="58"/>
        <end position="62"/>
    </location>
    <ligand>
        <name>(6S)-NADPHX</name>
        <dbReference type="ChEBI" id="CHEBI:64076"/>
    </ligand>
</feature>
<evidence type="ECO:0000256" key="15">
    <source>
        <dbReference type="ARBA" id="ARBA00048238"/>
    </source>
</evidence>
<comment type="function">
    <text evidence="17">Catalyzes the dehydration of the S-form of NAD(P)HX at the expense of ADP, which is converted to AMP. Together with NAD(P)HX epimerase, which catalyzes the epimerization of the S- and R-forms, the enzyme allows the repair of both epimers of NAD(P)HX, a damaged form of NAD(P)H that is a result of enzymatic or heat-dependent hydration.</text>
</comment>
<dbReference type="GO" id="GO:0052855">
    <property type="term" value="F:ADP-dependent NAD(P)H-hydrate dehydratase activity"/>
    <property type="evidence" value="ECO:0007669"/>
    <property type="project" value="UniProtKB-UniRule"/>
</dbReference>
<dbReference type="InterPro" id="IPR030677">
    <property type="entry name" value="Nnr"/>
</dbReference>
<evidence type="ECO:0000256" key="5">
    <source>
        <dbReference type="ARBA" id="ARBA00022723"/>
    </source>
</evidence>
<feature type="binding site" evidence="17">
    <location>
        <position position="379"/>
    </location>
    <ligand>
        <name>(6S)-NADPHX</name>
        <dbReference type="ChEBI" id="CHEBI:64076"/>
    </ligand>
</feature>
<evidence type="ECO:0000256" key="4">
    <source>
        <dbReference type="ARBA" id="ARBA00009524"/>
    </source>
</evidence>
<feature type="binding site" evidence="17">
    <location>
        <position position="257"/>
    </location>
    <ligand>
        <name>(6S)-NADPHX</name>
        <dbReference type="ChEBI" id="CHEBI:64076"/>
    </ligand>
</feature>
<dbReference type="PROSITE" id="PS51383">
    <property type="entry name" value="YJEF_C_3"/>
    <property type="match status" value="1"/>
</dbReference>
<dbReference type="PROSITE" id="PS01050">
    <property type="entry name" value="YJEF_C_2"/>
    <property type="match status" value="1"/>
</dbReference>
<accession>A0A413XD44</accession>
<feature type="binding site" evidence="18">
    <location>
        <position position="159"/>
    </location>
    <ligand>
        <name>K(+)</name>
        <dbReference type="ChEBI" id="CHEBI:29103"/>
    </ligand>
</feature>
<dbReference type="AlphaFoldDB" id="A0A413XD44"/>
<evidence type="ECO:0000256" key="6">
    <source>
        <dbReference type="ARBA" id="ARBA00022741"/>
    </source>
</evidence>
<comment type="cofactor">
    <cofactor evidence="18 19">
        <name>K(+)</name>
        <dbReference type="ChEBI" id="CHEBI:29103"/>
    </cofactor>
    <text evidence="18 19">Binds 1 potassium ion per subunit.</text>
</comment>
<dbReference type="InterPro" id="IPR036652">
    <property type="entry name" value="YjeF_N_dom_sf"/>
</dbReference>
<dbReference type="PANTHER" id="PTHR12592">
    <property type="entry name" value="ATP-DEPENDENT (S)-NAD(P)H-HYDRATE DEHYDRATASE FAMILY MEMBER"/>
    <property type="match status" value="1"/>
</dbReference>
<dbReference type="Proteomes" id="UP001055091">
    <property type="component" value="Unassembled WGS sequence"/>
</dbReference>
<dbReference type="InterPro" id="IPR017953">
    <property type="entry name" value="Carbohydrate_kinase_pred_CS"/>
</dbReference>
<comment type="function">
    <text evidence="18">Catalyzes the epimerization of the S- and R-forms of NAD(P)HX, a damaged form of NAD(P)H that is a result of enzymatic or heat-dependent hydration. This is a prerequisite for the S-specific NAD(P)H-hydrate dehydratase to allow the repair of both epimers of NAD(P)HX.</text>
</comment>
<feature type="binding site" evidence="18">
    <location>
        <position position="137"/>
    </location>
    <ligand>
        <name>(6S)-NADPHX</name>
        <dbReference type="ChEBI" id="CHEBI:64076"/>
    </ligand>
</feature>
<evidence type="ECO:0000256" key="18">
    <source>
        <dbReference type="HAMAP-Rule" id="MF_01966"/>
    </source>
</evidence>
<feature type="binding site" evidence="17">
    <location>
        <position position="446"/>
    </location>
    <ligand>
        <name>(6S)-NADPHX</name>
        <dbReference type="ChEBI" id="CHEBI:64076"/>
    </ligand>
</feature>
<evidence type="ECO:0000256" key="19">
    <source>
        <dbReference type="PIRNR" id="PIRNR017184"/>
    </source>
</evidence>
<comment type="catalytic activity">
    <reaction evidence="15 17 19">
        <text>(6S)-NADHX + ADP = AMP + phosphate + NADH + H(+)</text>
        <dbReference type="Rhea" id="RHEA:32223"/>
        <dbReference type="ChEBI" id="CHEBI:15378"/>
        <dbReference type="ChEBI" id="CHEBI:43474"/>
        <dbReference type="ChEBI" id="CHEBI:57945"/>
        <dbReference type="ChEBI" id="CHEBI:64074"/>
        <dbReference type="ChEBI" id="CHEBI:456215"/>
        <dbReference type="ChEBI" id="CHEBI:456216"/>
        <dbReference type="EC" id="4.2.1.136"/>
    </reaction>
</comment>
<keyword evidence="7 17" id="KW-0067">ATP-binding</keyword>
<evidence type="ECO:0000256" key="11">
    <source>
        <dbReference type="ARBA" id="ARBA00023235"/>
    </source>
</evidence>
<dbReference type="PROSITE" id="PS51385">
    <property type="entry name" value="YJEF_N"/>
    <property type="match status" value="1"/>
</dbReference>
<evidence type="ECO:0000256" key="8">
    <source>
        <dbReference type="ARBA" id="ARBA00022857"/>
    </source>
</evidence>
<dbReference type="Gene3D" id="3.40.1190.20">
    <property type="match status" value="1"/>
</dbReference>
<dbReference type="Pfam" id="PF01256">
    <property type="entry name" value="Carb_kinase"/>
    <property type="match status" value="1"/>
</dbReference>
<feature type="binding site" evidence="18">
    <location>
        <position position="122"/>
    </location>
    <ligand>
        <name>K(+)</name>
        <dbReference type="ChEBI" id="CHEBI:29103"/>
    </ligand>
</feature>
<comment type="caution">
    <text evidence="20">The sequence shown here is derived from an EMBL/GenBank/DDBJ whole genome shotgun (WGS) entry which is preliminary data.</text>
</comment>
<evidence type="ECO:0000256" key="13">
    <source>
        <dbReference type="ARBA" id="ARBA00023268"/>
    </source>
</evidence>
<dbReference type="EC" id="5.1.99.6" evidence="19"/>
<dbReference type="SUPFAM" id="SSF53613">
    <property type="entry name" value="Ribokinase-like"/>
    <property type="match status" value="1"/>
</dbReference>
<keyword evidence="9 18" id="KW-0630">Potassium</keyword>
<evidence type="ECO:0000256" key="12">
    <source>
        <dbReference type="ARBA" id="ARBA00023239"/>
    </source>
</evidence>